<dbReference type="AlphaFoldDB" id="A0A2S7KQQ7"/>
<dbReference type="EMBL" id="MQUB01000001">
    <property type="protein sequence ID" value="PQB04956.1"/>
    <property type="molecule type" value="Genomic_DNA"/>
</dbReference>
<dbReference type="Pfam" id="PF18990">
    <property type="entry name" value="DUF5723"/>
    <property type="match status" value="1"/>
</dbReference>
<evidence type="ECO:0000259" key="1">
    <source>
        <dbReference type="Pfam" id="PF18990"/>
    </source>
</evidence>
<dbReference type="Proteomes" id="UP000239800">
    <property type="component" value="Unassembled WGS sequence"/>
</dbReference>
<comment type="caution">
    <text evidence="2">The sequence shown here is derived from an EMBL/GenBank/DDBJ whole genome shotgun (WGS) entry which is preliminary data.</text>
</comment>
<reference evidence="2 3" key="1">
    <citation type="submission" date="2016-11" db="EMBL/GenBank/DDBJ databases">
        <title>Trade-off between light-utilization and light-protection in marine flavobacteria.</title>
        <authorList>
            <person name="Kumagai Y."/>
        </authorList>
    </citation>
    <scope>NUCLEOTIDE SEQUENCE [LARGE SCALE GENOMIC DNA]</scope>
    <source>
        <strain evidence="2 3">NBRC 107741</strain>
    </source>
</reference>
<gene>
    <name evidence="2" type="ORF">BST85_08670</name>
</gene>
<proteinExistence type="predicted"/>
<evidence type="ECO:0000313" key="2">
    <source>
        <dbReference type="EMBL" id="PQB04956.1"/>
    </source>
</evidence>
<dbReference type="RefSeq" id="WP_104812886.1">
    <property type="nucleotide sequence ID" value="NZ_MQUB01000001.1"/>
</dbReference>
<dbReference type="InterPro" id="IPR043781">
    <property type="entry name" value="DUF5723"/>
</dbReference>
<dbReference type="OrthoDB" id="975426at2"/>
<feature type="domain" description="DUF5723" evidence="1">
    <location>
        <begin position="38"/>
        <end position="439"/>
    </location>
</feature>
<keyword evidence="3" id="KW-1185">Reference proteome</keyword>
<evidence type="ECO:0000313" key="3">
    <source>
        <dbReference type="Proteomes" id="UP000239800"/>
    </source>
</evidence>
<accession>A0A2S7KQQ7</accession>
<protein>
    <recommendedName>
        <fullName evidence="1">DUF5723 domain-containing protein</fullName>
    </recommendedName>
</protein>
<sequence length="466" mass="52120">MRILTVLLVALLINWASAQNKQLLYGFSEIPQSLLVNPGEETNLERHFGIPLFSQFHINGGSSGVTVYDIFRNDGGDINQRIGQKIFELSENDFFTATQQLEIISFGWRNRKEMYFSAGIYQELDFIAYFPRDLAILAWEGNQNYLDYPFDLEEVSAVADLVNVYHFGINKRVSKKWTLGARVKLYSGILNIKSTGNRGTFTTRVASGDSENIYEHTIENAEVTVNTSGVMDLDEGGASKIIGRAIFSGNLGLGLDLGASYNINDQVTASASLLDIGAIVYSRNNESYEARGSYTLDGIELLFPPLSEGEPAPPYWDDLEDELEAAIPIDTVSSAYTVWRPLKVNAAVSYGFGRLASGQECDCRNMDAGTKWKQEVGLQLFTIKRPNRFQGAATVYYYRRMWEFLSAKLTYTIDSYSYDNLGLGVSALFGRFNFYVMADNMLRYGNIAKAKSVSLQLGLNLKLDQQ</sequence>
<name>A0A2S7KQQ7_9FLAO</name>
<organism evidence="2 3">
    <name type="scientific">Aureitalea marina</name>
    <dbReference type="NCBI Taxonomy" id="930804"/>
    <lineage>
        <taxon>Bacteria</taxon>
        <taxon>Pseudomonadati</taxon>
        <taxon>Bacteroidota</taxon>
        <taxon>Flavobacteriia</taxon>
        <taxon>Flavobacteriales</taxon>
        <taxon>Flavobacteriaceae</taxon>
        <taxon>Aureitalea</taxon>
    </lineage>
</organism>